<name>A0A068LMQ9_9ABAC</name>
<dbReference type="InterPro" id="IPR007748">
    <property type="entry name" value="AcMNPV_Orf109"/>
</dbReference>
<reference evidence="1 2" key="1">
    <citation type="journal article" date="2015" name="Genome Announc.">
        <title>A Distinct Group II Alphabaculovirus Isolated from a Peridroma Species.</title>
        <authorList>
            <person name="Rohrmann G.F."/>
            <person name="Erlandson M.A."/>
            <person name="Theilmann D.A."/>
        </authorList>
    </citation>
    <scope>NUCLEOTIDE SEQUENCE [LARGE SCALE GENOMIC DNA]</scope>
    <source>
        <strain evidence="1">GR_167</strain>
    </source>
</reference>
<organism evidence="1 2">
    <name type="scientific">Peridroma alphabaculovirus</name>
    <dbReference type="NCBI Taxonomy" id="1346829"/>
    <lineage>
        <taxon>Viruses</taxon>
        <taxon>Viruses incertae sedis</taxon>
        <taxon>Naldaviricetes</taxon>
        <taxon>Lefavirales</taxon>
        <taxon>Baculoviridae</taxon>
        <taxon>Alphabaculovirus</taxon>
    </lineage>
</organism>
<dbReference type="EMBL" id="KM009991">
    <property type="protein sequence ID" value="AIE47816.1"/>
    <property type="molecule type" value="Genomic_DNA"/>
</dbReference>
<dbReference type="Pfam" id="PF05054">
    <property type="entry name" value="AcMNPV_Ac109"/>
    <property type="match status" value="2"/>
</dbReference>
<gene>
    <name evidence="1" type="ORF">pesp089</name>
</gene>
<sequence length="356" mass="41208">MTCPFNISVHISDRYFAFPYNRVRAQKDLGGALVRNLLVYVPTEEDVKFVDKTYFSEFSSVMVQRHEWTDRVESRAPTKNGSATIVYWNPIYPITEIGVGETAVFSVLLTDSLFYCKTMVVDSNTPMCPIQILTKTLRDYIPIAGETPLETFNTMTDDTKNNFLICFLRETPKKVRQLNVKRILTIFEYRRTPARFAFEMSDADVQDIYVELKNELVRRLIKGDSSVHCPYLNIPNLQYIKRAQQLLLVPDSSQTVVNFINMFQVLVLPYLIVPDIIIKLNGLDRNRKVRLYCKNDSYAITSFGPVPNNMVEDNPVPFDYSDINTPYHLNAVRDKLYEGTRIDNLIVSAARYNYFF</sequence>
<accession>A0A068LMQ9</accession>
<dbReference type="OrthoDB" id="5447at10239"/>
<dbReference type="RefSeq" id="YP_009049915.1">
    <property type="nucleotide sequence ID" value="NC_024625.1"/>
</dbReference>
<evidence type="ECO:0000313" key="1">
    <source>
        <dbReference type="EMBL" id="AIE47816.1"/>
    </source>
</evidence>
<dbReference type="Proteomes" id="UP000203240">
    <property type="component" value="Segment"/>
</dbReference>
<protein>
    <submittedName>
        <fullName evidence="1">Ac109-like protein</fullName>
    </submittedName>
</protein>
<evidence type="ECO:0000313" key="2">
    <source>
        <dbReference type="Proteomes" id="UP000203240"/>
    </source>
</evidence>
<keyword evidence="2" id="KW-1185">Reference proteome</keyword>
<proteinExistence type="predicted"/>
<dbReference type="GeneID" id="20003999"/>